<dbReference type="AlphaFoldDB" id="Q6BQN3"/>
<dbReference type="Proteomes" id="UP000000599">
    <property type="component" value="Chromosome E"/>
</dbReference>
<reference evidence="4 5" key="1">
    <citation type="journal article" date="2004" name="Nature">
        <title>Genome evolution in yeasts.</title>
        <authorList>
            <consortium name="Genolevures"/>
            <person name="Dujon B."/>
            <person name="Sherman D."/>
            <person name="Fischer G."/>
            <person name="Durrens P."/>
            <person name="Casaregola S."/>
            <person name="Lafontaine I."/>
            <person name="de Montigny J."/>
            <person name="Marck C."/>
            <person name="Neuveglise C."/>
            <person name="Talla E."/>
            <person name="Goffard N."/>
            <person name="Frangeul L."/>
            <person name="Aigle M."/>
            <person name="Anthouard V."/>
            <person name="Babour A."/>
            <person name="Barbe V."/>
            <person name="Barnay S."/>
            <person name="Blanchin S."/>
            <person name="Beckerich J.M."/>
            <person name="Beyne E."/>
            <person name="Bleykasten C."/>
            <person name="Boisrame A."/>
            <person name="Boyer J."/>
            <person name="Cattolico L."/>
            <person name="Confanioleri F."/>
            <person name="de Daruvar A."/>
            <person name="Despons L."/>
            <person name="Fabre E."/>
            <person name="Fairhead C."/>
            <person name="Ferry-Dumazet H."/>
            <person name="Groppi A."/>
            <person name="Hantraye F."/>
            <person name="Hennequin C."/>
            <person name="Jauniaux N."/>
            <person name="Joyet P."/>
            <person name="Kachouri R."/>
            <person name="Kerrest A."/>
            <person name="Koszul R."/>
            <person name="Lemaire M."/>
            <person name="Lesur I."/>
            <person name="Ma L."/>
            <person name="Muller H."/>
            <person name="Nicaud J.M."/>
            <person name="Nikolski M."/>
            <person name="Oztas S."/>
            <person name="Ozier-Kalogeropoulos O."/>
            <person name="Pellenz S."/>
            <person name="Potier S."/>
            <person name="Richard G.F."/>
            <person name="Straub M.L."/>
            <person name="Suleau A."/>
            <person name="Swennene D."/>
            <person name="Tekaia F."/>
            <person name="Wesolowski-Louvel M."/>
            <person name="Westhof E."/>
            <person name="Wirth B."/>
            <person name="Zeniou-Meyer M."/>
            <person name="Zivanovic I."/>
            <person name="Bolotin-Fukuhara M."/>
            <person name="Thierry A."/>
            <person name="Bouchier C."/>
            <person name="Caudron B."/>
            <person name="Scarpelli C."/>
            <person name="Gaillardin C."/>
            <person name="Weissenbach J."/>
            <person name="Wincker P."/>
            <person name="Souciet J.L."/>
        </authorList>
    </citation>
    <scope>NUCLEOTIDE SEQUENCE [LARGE SCALE GENOMIC DNA]</scope>
    <source>
        <strain evidence="5">ATCC 36239 / CBS 767 / BCRC 21394 / JCM 1990 / NBRC 0083 / IGC 2968</strain>
    </source>
</reference>
<dbReference type="Pfam" id="PF05368">
    <property type="entry name" value="NmrA"/>
    <property type="match status" value="1"/>
</dbReference>
<organism evidence="4 5">
    <name type="scientific">Debaryomyces hansenii (strain ATCC 36239 / CBS 767 / BCRC 21394 / JCM 1990 / NBRC 0083 / IGC 2968)</name>
    <name type="common">Yeast</name>
    <name type="synonym">Torulaspora hansenii</name>
    <dbReference type="NCBI Taxonomy" id="284592"/>
    <lineage>
        <taxon>Eukaryota</taxon>
        <taxon>Fungi</taxon>
        <taxon>Dikarya</taxon>
        <taxon>Ascomycota</taxon>
        <taxon>Saccharomycotina</taxon>
        <taxon>Pichiomycetes</taxon>
        <taxon>Debaryomycetaceae</taxon>
        <taxon>Debaryomyces</taxon>
    </lineage>
</organism>
<dbReference type="InterPro" id="IPR051609">
    <property type="entry name" value="NmrA/Isoflavone_reductase-like"/>
</dbReference>
<dbReference type="PANTHER" id="PTHR47706">
    <property type="entry name" value="NMRA-LIKE FAMILY PROTEIN"/>
    <property type="match status" value="1"/>
</dbReference>
<keyword evidence="5" id="KW-1185">Reference proteome</keyword>
<dbReference type="InterPro" id="IPR036291">
    <property type="entry name" value="NAD(P)-bd_dom_sf"/>
</dbReference>
<gene>
    <name evidence="4" type="ordered locus">DEHA2E03740g</name>
</gene>
<protein>
    <submittedName>
        <fullName evidence="4">DEHA2E03740p</fullName>
    </submittedName>
</protein>
<dbReference type="RefSeq" id="XP_459487.1">
    <property type="nucleotide sequence ID" value="XM_459487.1"/>
</dbReference>
<proteinExistence type="predicted"/>
<dbReference type="InterPro" id="IPR008030">
    <property type="entry name" value="NmrA-like"/>
</dbReference>
<dbReference type="GeneID" id="2902028"/>
<dbReference type="eggNOG" id="ENOG502S12R">
    <property type="taxonomic scope" value="Eukaryota"/>
</dbReference>
<evidence type="ECO:0000313" key="5">
    <source>
        <dbReference type="Proteomes" id="UP000000599"/>
    </source>
</evidence>
<dbReference type="OrthoDB" id="9974981at2759"/>
<dbReference type="GO" id="GO:0016491">
    <property type="term" value="F:oxidoreductase activity"/>
    <property type="evidence" value="ECO:0007669"/>
    <property type="project" value="UniProtKB-KW"/>
</dbReference>
<dbReference type="EMBL" id="CR382137">
    <property type="protein sequence ID" value="CAG87705.1"/>
    <property type="molecule type" value="Genomic_DNA"/>
</dbReference>
<keyword evidence="1" id="KW-0521">NADP</keyword>
<sequence>MSSVAIFGVNSSVFPSIFEAITSSTFKSNFKFPLRGITRSKDGKTDTSELEYYEANDEESLKQALEGFDIIISLAGPSADFDVLAKAVISAKPKLYIPSQFGMDLDIVPFDVLGFKTKHSRYVRAGGIKVVDICTSHFLQKGAWNDVPSQALSLNFEGDKAIIRGDPDVKWAFTAYENVGQTIVSVISKDPSTLPDKVRVWSDKITQEQLLNRMMGEDYPRKYVTYEDSLKESNETIKRVGIRAEDFLLYTQTVSASGLLDFDWDSKELVNPGETLFKWIRFEPTK</sequence>
<dbReference type="InParanoid" id="Q6BQN3"/>
<name>Q6BQN3_DEBHA</name>
<dbReference type="PANTHER" id="PTHR47706:SF9">
    <property type="entry name" value="NMRA-LIKE DOMAIN-CONTAINING PROTEIN-RELATED"/>
    <property type="match status" value="1"/>
</dbReference>
<dbReference type="CDD" id="cd05259">
    <property type="entry name" value="PCBER_SDR_a"/>
    <property type="match status" value="1"/>
</dbReference>
<dbReference type="SUPFAM" id="SSF51735">
    <property type="entry name" value="NAD(P)-binding Rossmann-fold domains"/>
    <property type="match status" value="1"/>
</dbReference>
<evidence type="ECO:0000313" key="4">
    <source>
        <dbReference type="EMBL" id="CAG87705.1"/>
    </source>
</evidence>
<dbReference type="STRING" id="284592.Q6BQN3"/>
<feature type="domain" description="NmrA-like" evidence="3">
    <location>
        <begin position="52"/>
        <end position="212"/>
    </location>
</feature>
<dbReference type="InterPro" id="IPR045312">
    <property type="entry name" value="PCBER-like"/>
</dbReference>
<accession>Q6BQN3</accession>
<dbReference type="Gene3D" id="3.40.50.720">
    <property type="entry name" value="NAD(P)-binding Rossmann-like Domain"/>
    <property type="match status" value="1"/>
</dbReference>
<keyword evidence="2" id="KW-0560">Oxidoreductase</keyword>
<evidence type="ECO:0000259" key="3">
    <source>
        <dbReference type="Pfam" id="PF05368"/>
    </source>
</evidence>
<evidence type="ECO:0000256" key="2">
    <source>
        <dbReference type="ARBA" id="ARBA00023002"/>
    </source>
</evidence>
<dbReference type="KEGG" id="dha:DEHA2E03740g"/>
<dbReference type="HOGENOM" id="CLU_058266_0_0_1"/>
<dbReference type="VEuPathDB" id="FungiDB:DEHA2E03740g"/>
<evidence type="ECO:0000256" key="1">
    <source>
        <dbReference type="ARBA" id="ARBA00022857"/>
    </source>
</evidence>